<evidence type="ECO:0000256" key="2">
    <source>
        <dbReference type="ARBA" id="ARBA00006751"/>
    </source>
</evidence>
<comment type="catalytic activity">
    <reaction evidence="10">
        <text>2'-deoxyguanosine + phosphate = 2-deoxy-alpha-D-ribose 1-phosphate + guanine</text>
        <dbReference type="Rhea" id="RHEA:27738"/>
        <dbReference type="ChEBI" id="CHEBI:16235"/>
        <dbReference type="ChEBI" id="CHEBI:17172"/>
        <dbReference type="ChEBI" id="CHEBI:43474"/>
        <dbReference type="ChEBI" id="CHEBI:57259"/>
        <dbReference type="EC" id="2.4.2.1"/>
    </reaction>
</comment>
<dbReference type="WBParaSite" id="HDID_0000317201-mRNA-1">
    <property type="protein sequence ID" value="HDID_0000317201-mRNA-1"/>
    <property type="gene ID" value="HDID_0000317201"/>
</dbReference>
<feature type="binding site" evidence="14">
    <location>
        <position position="217"/>
    </location>
    <ligand>
        <name>phosphate</name>
        <dbReference type="ChEBI" id="CHEBI:43474"/>
    </ligand>
</feature>
<comment type="subunit">
    <text evidence="3">Homotrimer.</text>
</comment>
<sequence>MGSYEDAQSVATYIKSKIDFTPKVGIICGSGLGTLAETVKDPIIIKYSEIKEFPRSTVAGHAGNLVFGKLGGKNAVVMQGRFHPYEGYEMSQVTLPIRVFKLLGVETMIVTNAAGGLNPHYKVGDMMIIKDHISLCGLTGKNPLVGHNEDKFGPRFPAMSNVYTKELRRLGKTIGAELGIEEFLREGVYAAQMGPTYETPAEARFIRLAGADAVGMSTVHETSIASHAGMKVFAMSLITNMIVQDENSNELCNHEEVLETSNKRAEIMKVFVTRLVESMD</sequence>
<keyword evidence="8" id="KW-0660">Purine salvage</keyword>
<comment type="pathway">
    <text evidence="1 13">Purine metabolism; purine nucleoside salvage.</text>
</comment>
<dbReference type="SUPFAM" id="SSF53167">
    <property type="entry name" value="Purine and uridine phosphorylases"/>
    <property type="match status" value="1"/>
</dbReference>
<dbReference type="GO" id="GO:0004731">
    <property type="term" value="F:purine-nucleoside phosphorylase activity"/>
    <property type="evidence" value="ECO:0007669"/>
    <property type="project" value="UniProtKB-EC"/>
</dbReference>
<evidence type="ECO:0000313" key="19">
    <source>
        <dbReference type="Proteomes" id="UP000321570"/>
    </source>
</evidence>
<evidence type="ECO:0000256" key="12">
    <source>
        <dbReference type="ARBA" id="ARBA00023970"/>
    </source>
</evidence>
<dbReference type="EMBL" id="CABIJS010000111">
    <property type="protein sequence ID" value="VUZ43340.1"/>
    <property type="molecule type" value="Genomic_DNA"/>
</dbReference>
<protein>
    <recommendedName>
        <fullName evidence="5 13">Purine nucleoside phosphorylase</fullName>
        <ecNumber evidence="4 13">2.4.2.1</ecNumber>
    </recommendedName>
    <alternativeName>
        <fullName evidence="13">Inosine-guanosine phosphorylase</fullName>
    </alternativeName>
</protein>
<dbReference type="Proteomes" id="UP000274504">
    <property type="component" value="Unassembled WGS sequence"/>
</dbReference>
<reference evidence="16 18" key="2">
    <citation type="submission" date="2018-11" db="EMBL/GenBank/DDBJ databases">
        <authorList>
            <consortium name="Pathogen Informatics"/>
        </authorList>
    </citation>
    <scope>NUCLEOTIDE SEQUENCE [LARGE SCALE GENOMIC DNA]</scope>
</reference>
<dbReference type="EC" id="2.4.2.1" evidence="4 13"/>
<dbReference type="InterPro" id="IPR011268">
    <property type="entry name" value="Purine_phosphorylase"/>
</dbReference>
<evidence type="ECO:0000256" key="6">
    <source>
        <dbReference type="ARBA" id="ARBA00022676"/>
    </source>
</evidence>
<comment type="function">
    <text evidence="13">The purine nucleoside phosphorylases catalyze the phosphorolytic breakdown of the N-glycosidic bond in the beta-(deoxy)ribonucleoside molecules, with the formation of the corresponding free purine bases and pentose-1-phosphate.</text>
</comment>
<comment type="catalytic activity">
    <reaction evidence="9">
        <text>inosine + phosphate = alpha-D-ribose 1-phosphate + hypoxanthine</text>
        <dbReference type="Rhea" id="RHEA:27646"/>
        <dbReference type="ChEBI" id="CHEBI:17368"/>
        <dbReference type="ChEBI" id="CHEBI:17596"/>
        <dbReference type="ChEBI" id="CHEBI:43474"/>
        <dbReference type="ChEBI" id="CHEBI:57720"/>
        <dbReference type="EC" id="2.4.2.1"/>
    </reaction>
</comment>
<feature type="binding site" evidence="14">
    <location>
        <position position="61"/>
    </location>
    <ligand>
        <name>phosphate</name>
        <dbReference type="ChEBI" id="CHEBI:43474"/>
    </ligand>
</feature>
<comment type="catalytic activity">
    <reaction evidence="11">
        <text>2'-deoxyinosine + phosphate = 2-deoxy-alpha-D-ribose 1-phosphate + hypoxanthine</text>
        <dbReference type="Rhea" id="RHEA:27750"/>
        <dbReference type="ChEBI" id="CHEBI:17368"/>
        <dbReference type="ChEBI" id="CHEBI:28997"/>
        <dbReference type="ChEBI" id="CHEBI:43474"/>
        <dbReference type="ChEBI" id="CHEBI:57259"/>
        <dbReference type="EC" id="2.4.2.1"/>
    </reaction>
</comment>
<dbReference type="OrthoDB" id="10261782at2759"/>
<dbReference type="Pfam" id="PF01048">
    <property type="entry name" value="PNP_UDP_1"/>
    <property type="match status" value="1"/>
</dbReference>
<evidence type="ECO:0000256" key="11">
    <source>
        <dbReference type="ARBA" id="ARBA00023950"/>
    </source>
</evidence>
<dbReference type="InterPro" id="IPR018099">
    <property type="entry name" value="Purine_phosphorylase-2_CS"/>
</dbReference>
<dbReference type="InterPro" id="IPR035994">
    <property type="entry name" value="Nucleoside_phosphorylase_sf"/>
</dbReference>
<dbReference type="STRING" id="6216.A0A0R3SEH8"/>
<dbReference type="AlphaFoldDB" id="A0A0R3SEH8"/>
<dbReference type="PANTHER" id="PTHR11904:SF9">
    <property type="entry name" value="PURINE NUCLEOSIDE PHOSPHORYLASE-RELATED"/>
    <property type="match status" value="1"/>
</dbReference>
<evidence type="ECO:0000256" key="7">
    <source>
        <dbReference type="ARBA" id="ARBA00022679"/>
    </source>
</evidence>
<comment type="catalytic activity">
    <reaction evidence="12">
        <text>guanosine + phosphate = alpha-D-ribose 1-phosphate + guanine</text>
        <dbReference type="Rhea" id="RHEA:13233"/>
        <dbReference type="ChEBI" id="CHEBI:16235"/>
        <dbReference type="ChEBI" id="CHEBI:16750"/>
        <dbReference type="ChEBI" id="CHEBI:43474"/>
        <dbReference type="ChEBI" id="CHEBI:57720"/>
        <dbReference type="EC" id="2.4.2.1"/>
    </reaction>
</comment>
<dbReference type="NCBIfam" id="TIGR01700">
    <property type="entry name" value="PNPH"/>
    <property type="match status" value="1"/>
</dbReference>
<evidence type="ECO:0000313" key="18">
    <source>
        <dbReference type="Proteomes" id="UP000274504"/>
    </source>
</evidence>
<evidence type="ECO:0000313" key="17">
    <source>
        <dbReference type="EMBL" id="VUZ43340.1"/>
    </source>
</evidence>
<dbReference type="GO" id="GO:0006166">
    <property type="term" value="P:purine ribonucleoside salvage"/>
    <property type="evidence" value="ECO:0007669"/>
    <property type="project" value="UniProtKB-KW"/>
</dbReference>
<dbReference type="CDD" id="cd09009">
    <property type="entry name" value="PNP-EcPNPII_like"/>
    <property type="match status" value="1"/>
</dbReference>
<dbReference type="PROSITE" id="PS01240">
    <property type="entry name" value="PNP_MTAP_2"/>
    <property type="match status" value="1"/>
</dbReference>
<evidence type="ECO:0000256" key="13">
    <source>
        <dbReference type="PIRNR" id="PIRNR000477"/>
    </source>
</evidence>
<dbReference type="PANTHER" id="PTHR11904">
    <property type="entry name" value="METHYLTHIOADENOSINE/PURINE NUCLEOSIDE PHOSPHORYLASE"/>
    <property type="match status" value="1"/>
</dbReference>
<evidence type="ECO:0000313" key="20">
    <source>
        <dbReference type="WBParaSite" id="HDID_0000317201-mRNA-1"/>
    </source>
</evidence>
<evidence type="ECO:0000256" key="3">
    <source>
        <dbReference type="ARBA" id="ARBA00011233"/>
    </source>
</evidence>
<proteinExistence type="inferred from homology"/>
<accession>A0A0R3SEH8</accession>
<dbReference type="InterPro" id="IPR000845">
    <property type="entry name" value="Nucleoside_phosphorylase_d"/>
</dbReference>
<evidence type="ECO:0000256" key="1">
    <source>
        <dbReference type="ARBA" id="ARBA00005058"/>
    </source>
</evidence>
<evidence type="ECO:0000256" key="9">
    <source>
        <dbReference type="ARBA" id="ARBA00023918"/>
    </source>
</evidence>
<evidence type="ECO:0000256" key="8">
    <source>
        <dbReference type="ARBA" id="ARBA00022726"/>
    </source>
</evidence>
<evidence type="ECO:0000256" key="5">
    <source>
        <dbReference type="ARBA" id="ARBA00013834"/>
    </source>
</evidence>
<dbReference type="Gene3D" id="3.40.50.1580">
    <property type="entry name" value="Nucleoside phosphorylase domain"/>
    <property type="match status" value="1"/>
</dbReference>
<evidence type="ECO:0000313" key="16">
    <source>
        <dbReference type="EMBL" id="VDL28363.1"/>
    </source>
</evidence>
<evidence type="ECO:0000256" key="14">
    <source>
        <dbReference type="PIRSR" id="PIRSR000477-2"/>
    </source>
</evidence>
<reference evidence="17 19" key="3">
    <citation type="submission" date="2019-07" db="EMBL/GenBank/DDBJ databases">
        <authorList>
            <person name="Jastrzebski P J."/>
            <person name="Paukszto L."/>
            <person name="Jastrzebski P J."/>
        </authorList>
    </citation>
    <scope>NUCLEOTIDE SEQUENCE [LARGE SCALE GENOMIC DNA]</scope>
    <source>
        <strain evidence="17 19">WMS-il1</strain>
    </source>
</reference>
<organism evidence="20">
    <name type="scientific">Hymenolepis diminuta</name>
    <name type="common">Rat tapeworm</name>
    <dbReference type="NCBI Taxonomy" id="6216"/>
    <lineage>
        <taxon>Eukaryota</taxon>
        <taxon>Metazoa</taxon>
        <taxon>Spiralia</taxon>
        <taxon>Lophotrochozoa</taxon>
        <taxon>Platyhelminthes</taxon>
        <taxon>Cestoda</taxon>
        <taxon>Eucestoda</taxon>
        <taxon>Cyclophyllidea</taxon>
        <taxon>Hymenolepididae</taxon>
        <taxon>Hymenolepis</taxon>
    </lineage>
</organism>
<feature type="domain" description="Nucleoside phosphorylase" evidence="15">
    <location>
        <begin position="23"/>
        <end position="276"/>
    </location>
</feature>
<dbReference type="InterPro" id="IPR011270">
    <property type="entry name" value="Pur_Nuc_Pase_Ino/Guo-sp"/>
</dbReference>
<dbReference type="Proteomes" id="UP000321570">
    <property type="component" value="Unassembled WGS sequence"/>
</dbReference>
<dbReference type="NCBIfam" id="NF006054">
    <property type="entry name" value="PRK08202.1"/>
    <property type="match status" value="1"/>
</dbReference>
<comment type="similarity">
    <text evidence="2 13">Belongs to the PNP/MTAP phosphorylase family.</text>
</comment>
<feature type="binding site" evidence="14">
    <location>
        <position position="240"/>
    </location>
    <ligand>
        <name>a purine D-ribonucleoside</name>
        <dbReference type="ChEBI" id="CHEBI:142355"/>
    </ligand>
</feature>
<dbReference type="EMBL" id="UYSG01000906">
    <property type="protein sequence ID" value="VDL28363.1"/>
    <property type="molecule type" value="Genomic_DNA"/>
</dbReference>
<feature type="binding site" evidence="14">
    <location>
        <begin position="81"/>
        <end position="83"/>
    </location>
    <ligand>
        <name>phosphate</name>
        <dbReference type="ChEBI" id="CHEBI:43474"/>
    </ligand>
</feature>
<dbReference type="PIRSF" id="PIRSF000477">
    <property type="entry name" value="PurNPase"/>
    <property type="match status" value="1"/>
</dbReference>
<dbReference type="UniPathway" id="UPA00606"/>
<feature type="binding site" evidence="14">
    <location>
        <position position="30"/>
    </location>
    <ligand>
        <name>phosphate</name>
        <dbReference type="ChEBI" id="CHEBI:43474"/>
    </ligand>
</feature>
<evidence type="ECO:0000256" key="10">
    <source>
        <dbReference type="ARBA" id="ARBA00023929"/>
    </source>
</evidence>
<keyword evidence="19" id="KW-1185">Reference proteome</keyword>
<feature type="binding site" evidence="14">
    <location>
        <position position="113"/>
    </location>
    <ligand>
        <name>phosphate</name>
        <dbReference type="ChEBI" id="CHEBI:43474"/>
    </ligand>
</feature>
<dbReference type="NCBIfam" id="TIGR01697">
    <property type="entry name" value="PNPH-PUNA-XAPA"/>
    <property type="match status" value="1"/>
</dbReference>
<reference evidence="20" key="1">
    <citation type="submission" date="2017-02" db="UniProtKB">
        <authorList>
            <consortium name="WormBaseParasite"/>
        </authorList>
    </citation>
    <scope>IDENTIFICATION</scope>
</reference>
<evidence type="ECO:0000259" key="15">
    <source>
        <dbReference type="Pfam" id="PF01048"/>
    </source>
</evidence>
<dbReference type="GO" id="GO:0005737">
    <property type="term" value="C:cytoplasm"/>
    <property type="evidence" value="ECO:0007669"/>
    <property type="project" value="TreeGrafter"/>
</dbReference>
<gene>
    <name evidence="16" type="ORF">HDID_LOCUS3170</name>
    <name evidence="17" type="ORF">WMSIL1_LOCUS3865</name>
</gene>
<keyword evidence="7 13" id="KW-0808">Transferase</keyword>
<name>A0A0R3SEH8_HYMDI</name>
<keyword evidence="6 13" id="KW-0328">Glycosyltransferase</keyword>
<evidence type="ECO:0000256" key="4">
    <source>
        <dbReference type="ARBA" id="ARBA00011886"/>
    </source>
</evidence>
<feature type="binding site" evidence="14">
    <location>
        <position position="198"/>
    </location>
    <ligand>
        <name>a purine D-ribonucleoside</name>
        <dbReference type="ChEBI" id="CHEBI:142355"/>
    </ligand>
</feature>
<dbReference type="FunFam" id="3.40.50.1580:FF:000004">
    <property type="entry name" value="Purine nucleoside phosphorylase"/>
    <property type="match status" value="1"/>
</dbReference>